<keyword evidence="4 6" id="KW-1133">Transmembrane helix</keyword>
<evidence type="ECO:0000259" key="7">
    <source>
        <dbReference type="Pfam" id="PF04024"/>
    </source>
</evidence>
<gene>
    <name evidence="10" type="ORF">CLV32_2788</name>
</gene>
<dbReference type="InterPro" id="IPR007168">
    <property type="entry name" value="Phageshock_PspC_N"/>
</dbReference>
<dbReference type="OrthoDB" id="5772680at2"/>
<dbReference type="Pfam" id="PF22744">
    <property type="entry name" value="Toast-rack_PspC-Cterm"/>
    <property type="match status" value="1"/>
</dbReference>
<dbReference type="AlphaFoldDB" id="A0A4R6IIA6"/>
<dbReference type="GO" id="GO:0005886">
    <property type="term" value="C:plasma membrane"/>
    <property type="evidence" value="ECO:0007669"/>
    <property type="project" value="UniProtKB-SubCell"/>
</dbReference>
<feature type="transmembrane region" description="Helical" evidence="6">
    <location>
        <begin position="132"/>
        <end position="158"/>
    </location>
</feature>
<dbReference type="RefSeq" id="WP_133556370.1">
    <property type="nucleotide sequence ID" value="NZ_SNWM01000003.1"/>
</dbReference>
<feature type="transmembrane region" description="Helical" evidence="6">
    <location>
        <begin position="302"/>
        <end position="323"/>
    </location>
</feature>
<feature type="domain" description="Phage shock protein PspC N-terminal" evidence="7">
    <location>
        <begin position="104"/>
        <end position="160"/>
    </location>
</feature>
<dbReference type="PANTHER" id="PTHR33885:SF3">
    <property type="entry name" value="PHAGE SHOCK PROTEIN C"/>
    <property type="match status" value="1"/>
</dbReference>
<keyword evidence="11" id="KW-1185">Reference proteome</keyword>
<dbReference type="InterPro" id="IPR054321">
    <property type="entry name" value="PspC-rel_TM"/>
</dbReference>
<evidence type="ECO:0000256" key="4">
    <source>
        <dbReference type="ARBA" id="ARBA00022989"/>
    </source>
</evidence>
<keyword evidence="2" id="KW-1003">Cell membrane</keyword>
<dbReference type="Proteomes" id="UP000295499">
    <property type="component" value="Unassembled WGS sequence"/>
</dbReference>
<comment type="subcellular location">
    <subcellularLocation>
        <location evidence="1">Cell membrane</location>
        <topology evidence="1">Single-pass membrane protein</topology>
    </subcellularLocation>
</comment>
<organism evidence="10 11">
    <name type="scientific">Pedobacter duraquae</name>
    <dbReference type="NCBI Taxonomy" id="425511"/>
    <lineage>
        <taxon>Bacteria</taxon>
        <taxon>Pseudomonadati</taxon>
        <taxon>Bacteroidota</taxon>
        <taxon>Sphingobacteriia</taxon>
        <taxon>Sphingobacteriales</taxon>
        <taxon>Sphingobacteriaceae</taxon>
        <taxon>Pedobacter</taxon>
    </lineage>
</organism>
<evidence type="ECO:0000256" key="2">
    <source>
        <dbReference type="ARBA" id="ARBA00022475"/>
    </source>
</evidence>
<feature type="transmembrane region" description="Helical" evidence="6">
    <location>
        <begin position="222"/>
        <end position="249"/>
    </location>
</feature>
<comment type="caution">
    <text evidence="10">The sequence shown here is derived from an EMBL/GenBank/DDBJ whole genome shotgun (WGS) entry which is preliminary data.</text>
</comment>
<evidence type="ECO:0000256" key="1">
    <source>
        <dbReference type="ARBA" id="ARBA00004162"/>
    </source>
</evidence>
<dbReference type="EMBL" id="SNWM01000003">
    <property type="protein sequence ID" value="TDO21681.1"/>
    <property type="molecule type" value="Genomic_DNA"/>
</dbReference>
<sequence length="510" mass="57724">MKKTLNINIGNSIIHIEEDAYETLTTYLNEVKAHFSSSADDFEIVTDIENRIAEMFTEILSRDQRQVVELADVQVIIAQMGSVKDFEQIDEDATGEIPVQDGIKKLYRDTDHAIIAGVCAGLAHYIHIDERWIRVIMLISIFLGGSGILAYIVMWIIVPRAVSRSEKMYMRGEALNLQGFFRNFEEELAANQLMKRSGGFIREVVSALDRFIGVLGKTIVKVVAIIIIIMGSCFLLSLFITLAVLLGIWDANPYEFFPLNIVSAAYLTQIIFAFFITLAIPLIALVLFSIRVAFNSKALNKTVSYGLLIVWLAGVMASIFYVAKVTTEFKEQAEFTQVRPLAPYPVYDVRVDRTMFLNHEDSLRYHITAERYAGKVIISDDHGPFTTPSRVGLQIEKSDNGKVSLTQNYSAHGKTFAMALKNAQNIEYGFSQQDSVLNFSPKLHLNKFSNWRDQRVVLVLRVPVGTKLNIKKDVSYSLDRYGSWSCDSYDDDSNDFRVWEMTDEGLKCKE</sequence>
<name>A0A4R6IIA6_9SPHI</name>
<dbReference type="Pfam" id="PF04024">
    <property type="entry name" value="PspC"/>
    <property type="match status" value="1"/>
</dbReference>
<evidence type="ECO:0000256" key="6">
    <source>
        <dbReference type="SAM" id="Phobius"/>
    </source>
</evidence>
<keyword evidence="3 6" id="KW-0812">Transmembrane</keyword>
<accession>A0A4R6IIA6</accession>
<dbReference type="Pfam" id="PF22571">
    <property type="entry name" value="LiaI-LiaF-TM_PspC"/>
    <property type="match status" value="1"/>
</dbReference>
<dbReference type="PANTHER" id="PTHR33885">
    <property type="entry name" value="PHAGE SHOCK PROTEIN C"/>
    <property type="match status" value="1"/>
</dbReference>
<evidence type="ECO:0000259" key="9">
    <source>
        <dbReference type="Pfam" id="PF22744"/>
    </source>
</evidence>
<reference evidence="10 11" key="1">
    <citation type="submission" date="2019-03" db="EMBL/GenBank/DDBJ databases">
        <title>Genomic Encyclopedia of Archaeal and Bacterial Type Strains, Phase II (KMG-II): from individual species to whole genera.</title>
        <authorList>
            <person name="Goeker M."/>
        </authorList>
    </citation>
    <scope>NUCLEOTIDE SEQUENCE [LARGE SCALE GENOMIC DNA]</scope>
    <source>
        <strain evidence="10 11">DSM 19034</strain>
    </source>
</reference>
<keyword evidence="5 6" id="KW-0472">Membrane</keyword>
<evidence type="ECO:0000313" key="11">
    <source>
        <dbReference type="Proteomes" id="UP000295499"/>
    </source>
</evidence>
<evidence type="ECO:0000256" key="5">
    <source>
        <dbReference type="ARBA" id="ARBA00023136"/>
    </source>
</evidence>
<feature type="domain" description="PspC-related transmembrane region" evidence="8">
    <location>
        <begin position="191"/>
        <end position="329"/>
    </location>
</feature>
<dbReference type="InterPro" id="IPR054319">
    <property type="entry name" value="PspC-rel_ToastRack"/>
</dbReference>
<evidence type="ECO:0000256" key="3">
    <source>
        <dbReference type="ARBA" id="ARBA00022692"/>
    </source>
</evidence>
<feature type="domain" description="PspC-related ToastRack" evidence="9">
    <location>
        <begin position="383"/>
        <end position="509"/>
    </location>
</feature>
<protein>
    <submittedName>
        <fullName evidence="10">Phage shock protein C (PspC) family protein</fullName>
    </submittedName>
</protein>
<proteinExistence type="predicted"/>
<dbReference type="InterPro" id="IPR052027">
    <property type="entry name" value="PspC"/>
</dbReference>
<evidence type="ECO:0000313" key="10">
    <source>
        <dbReference type="EMBL" id="TDO21681.1"/>
    </source>
</evidence>
<evidence type="ECO:0000259" key="8">
    <source>
        <dbReference type="Pfam" id="PF22571"/>
    </source>
</evidence>
<feature type="transmembrane region" description="Helical" evidence="6">
    <location>
        <begin position="269"/>
        <end position="290"/>
    </location>
</feature>